<dbReference type="InterPro" id="IPR051393">
    <property type="entry name" value="ABC_transporter_permease"/>
</dbReference>
<feature type="transmembrane region" description="Helical" evidence="7">
    <location>
        <begin position="104"/>
        <end position="126"/>
    </location>
</feature>
<feature type="transmembrane region" description="Helical" evidence="7">
    <location>
        <begin position="31"/>
        <end position="58"/>
    </location>
</feature>
<comment type="caution">
    <text evidence="9">The sequence shown here is derived from an EMBL/GenBank/DDBJ whole genome shotgun (WGS) entry which is preliminary data.</text>
</comment>
<reference evidence="9" key="1">
    <citation type="submission" date="2022-06" db="EMBL/GenBank/DDBJ databases">
        <title>Genomic Encyclopedia of Archaeal and Bacterial Type Strains, Phase II (KMG-II): from individual species to whole genera.</title>
        <authorList>
            <person name="Goeker M."/>
        </authorList>
    </citation>
    <scope>NUCLEOTIDE SEQUENCE</scope>
    <source>
        <strain evidence="9">DSM 43935</strain>
    </source>
</reference>
<evidence type="ECO:0000256" key="2">
    <source>
        <dbReference type="ARBA" id="ARBA00022448"/>
    </source>
</evidence>
<dbReference type="PROSITE" id="PS50928">
    <property type="entry name" value="ABC_TM1"/>
    <property type="match status" value="1"/>
</dbReference>
<dbReference type="EMBL" id="JAMTCK010000010">
    <property type="protein sequence ID" value="MCP2167402.1"/>
    <property type="molecule type" value="Genomic_DNA"/>
</dbReference>
<dbReference type="PANTHER" id="PTHR30193:SF37">
    <property type="entry name" value="INNER MEMBRANE ABC TRANSPORTER PERMEASE PROTEIN YCJO"/>
    <property type="match status" value="1"/>
</dbReference>
<dbReference type="InterPro" id="IPR035906">
    <property type="entry name" value="MetI-like_sf"/>
</dbReference>
<name>A0AAE3GFP8_9PSEU</name>
<evidence type="ECO:0000313" key="10">
    <source>
        <dbReference type="Proteomes" id="UP001206128"/>
    </source>
</evidence>
<dbReference type="AlphaFoldDB" id="A0AAE3GFP8"/>
<keyword evidence="5 7" id="KW-1133">Transmembrane helix</keyword>
<dbReference type="CDD" id="cd06261">
    <property type="entry name" value="TM_PBP2"/>
    <property type="match status" value="1"/>
</dbReference>
<evidence type="ECO:0000256" key="1">
    <source>
        <dbReference type="ARBA" id="ARBA00004651"/>
    </source>
</evidence>
<feature type="transmembrane region" description="Helical" evidence="7">
    <location>
        <begin position="280"/>
        <end position="299"/>
    </location>
</feature>
<feature type="transmembrane region" description="Helical" evidence="7">
    <location>
        <begin position="138"/>
        <end position="159"/>
    </location>
</feature>
<dbReference type="PANTHER" id="PTHR30193">
    <property type="entry name" value="ABC TRANSPORTER PERMEASE PROTEIN"/>
    <property type="match status" value="1"/>
</dbReference>
<dbReference type="SUPFAM" id="SSF161098">
    <property type="entry name" value="MetI-like"/>
    <property type="match status" value="1"/>
</dbReference>
<dbReference type="GO" id="GO:0005886">
    <property type="term" value="C:plasma membrane"/>
    <property type="evidence" value="ECO:0007669"/>
    <property type="project" value="UniProtKB-SubCell"/>
</dbReference>
<gene>
    <name evidence="9" type="ORF">LX83_004275</name>
</gene>
<feature type="transmembrane region" description="Helical" evidence="7">
    <location>
        <begin position="224"/>
        <end position="250"/>
    </location>
</feature>
<dbReference type="GO" id="GO:0055085">
    <property type="term" value="P:transmembrane transport"/>
    <property type="evidence" value="ECO:0007669"/>
    <property type="project" value="InterPro"/>
</dbReference>
<keyword evidence="4 7" id="KW-0812">Transmembrane</keyword>
<accession>A0AAE3GFP8</accession>
<comment type="subcellular location">
    <subcellularLocation>
        <location evidence="1 7">Cell membrane</location>
        <topology evidence="1 7">Multi-pass membrane protein</topology>
    </subcellularLocation>
</comment>
<keyword evidence="10" id="KW-1185">Reference proteome</keyword>
<dbReference type="InterPro" id="IPR000515">
    <property type="entry name" value="MetI-like"/>
</dbReference>
<keyword evidence="3" id="KW-1003">Cell membrane</keyword>
<proteinExistence type="inferred from homology"/>
<evidence type="ECO:0000256" key="7">
    <source>
        <dbReference type="RuleBase" id="RU363032"/>
    </source>
</evidence>
<keyword evidence="9" id="KW-0762">Sugar transport</keyword>
<dbReference type="Proteomes" id="UP001206128">
    <property type="component" value="Unassembled WGS sequence"/>
</dbReference>
<comment type="similarity">
    <text evidence="7">Belongs to the binding-protein-dependent transport system permease family.</text>
</comment>
<dbReference type="Gene3D" id="1.10.3720.10">
    <property type="entry name" value="MetI-like"/>
    <property type="match status" value="2"/>
</dbReference>
<sequence length="368" mass="39770">MSVHLSDRPVAAAAPPRRARVNRRGAGGDGAVGWLFLAPAIVVLGLFLVLPIVMAFWVSVSDWKGTGSPFASSVGFVGADNYAALLTTPGLAQQNFGTSVRNNLYFVLFVVPVQTALALFLAVVLNQRRLRGRNFFRTALYFPTVTSSVAISVVFLFLFSSSGTVNAALGLFGVDGPSWFADPRGIFHLALQGLGVVAADHPPAALADTSVLGLSLWDWLSGPSVAMCSIIILVVWTSTGGYMLMFYAALQNIPVSLDEAALIDGATPVQRFWRITVPQLRPTLFLVLTLGLIGTWQVFDQVYVMSRGAPANTTLTPAYLSYSTSFIGKQWGQGSAIAFMLFVLIVALTLVQRWILRERDRTPRRAGR</sequence>
<evidence type="ECO:0000256" key="6">
    <source>
        <dbReference type="ARBA" id="ARBA00023136"/>
    </source>
</evidence>
<organism evidence="9 10">
    <name type="scientific">Goodfellowiella coeruleoviolacea</name>
    <dbReference type="NCBI Taxonomy" id="334858"/>
    <lineage>
        <taxon>Bacteria</taxon>
        <taxon>Bacillati</taxon>
        <taxon>Actinomycetota</taxon>
        <taxon>Actinomycetes</taxon>
        <taxon>Pseudonocardiales</taxon>
        <taxon>Pseudonocardiaceae</taxon>
        <taxon>Goodfellowiella</taxon>
    </lineage>
</organism>
<feature type="transmembrane region" description="Helical" evidence="7">
    <location>
        <begin position="336"/>
        <end position="356"/>
    </location>
</feature>
<protein>
    <submittedName>
        <fullName evidence="9">Multiple sugar transport system permease protein</fullName>
    </submittedName>
</protein>
<evidence type="ECO:0000256" key="5">
    <source>
        <dbReference type="ARBA" id="ARBA00022989"/>
    </source>
</evidence>
<keyword evidence="6 7" id="KW-0472">Membrane</keyword>
<feature type="domain" description="ABC transmembrane type-1" evidence="8">
    <location>
        <begin position="100"/>
        <end position="352"/>
    </location>
</feature>
<evidence type="ECO:0000256" key="3">
    <source>
        <dbReference type="ARBA" id="ARBA00022475"/>
    </source>
</evidence>
<evidence type="ECO:0000259" key="8">
    <source>
        <dbReference type="PROSITE" id="PS50928"/>
    </source>
</evidence>
<keyword evidence="2 7" id="KW-0813">Transport</keyword>
<evidence type="ECO:0000313" key="9">
    <source>
        <dbReference type="EMBL" id="MCP2167402.1"/>
    </source>
</evidence>
<evidence type="ECO:0000256" key="4">
    <source>
        <dbReference type="ARBA" id="ARBA00022692"/>
    </source>
</evidence>
<dbReference type="Pfam" id="PF00528">
    <property type="entry name" value="BPD_transp_1"/>
    <property type="match status" value="1"/>
</dbReference>